<feature type="compositionally biased region" description="Polar residues" evidence="1">
    <location>
        <begin position="102"/>
        <end position="112"/>
    </location>
</feature>
<accession>A0AAN6LTH6</accession>
<feature type="region of interest" description="Disordered" evidence="1">
    <location>
        <begin position="360"/>
        <end position="389"/>
    </location>
</feature>
<sequence length="1223" mass="133279">MVTPHYLLHHFCVARFCVTEISHTYKANGEDSRSMADGERGGVPLANEEDNGDTPFGGGVDWVGEALNILRGVENQESGDGDNASNGELANDEHVGDAEPSGSGQHSGNGQLQELDLHLGDGLDLGTGDLPLSNSYQFNNDQHSGNGPGNGQRVDNVHFVNNPGTANAQNLHYRQNPGRNAYSGNVSTLGNFLGLDDRTSASANVSPTTQIARLSSLAPPAFTSTEYRQPGLDRNPIQPVPPSFILGSSDPTAQPRWGEQPQDAEYWGRISRDLFSRPVPNTGLNSVPPARAGQLGHAQNAYAQMGPVSNTQAEQSGDPRLTDIGLHRDYHYQRRGAISLDRPIQLNNQQNPVALTEPGHNGYANGTGHGPSMVGASQPRPGSSYSSVHTNTRHERYPLINSDPSQVNAGPSLAYNRMNNQPTPQVQFRPINYNASYPNVAAAPQAHSLPNYTGHRQLHDTSFRQPGSSSQAFPGNTDTRHLWRNPNPGIGSAQSNSVPPFVTAHQGGAGNAQQPLFGTNSLQPRGTTRSASHIEYAGEALQNGRPVAHGGLPGVAGHYARAPPQTFFTQANTMPRLQARPDPVSEPSRSSVSMPDLSSAMTGIVINRPEASQQTSRINIPQNPRAPSLDPRLFANHPDYLVRRLVHSPNNAMNGNQGGVQPQDGIRIDVPQNNLASGSTPRHIETIRPGSGPRELYRVATDVMNGNRHGVQPQNGTRTTPHWTTPMYQSLPNTRDLQSSGVYHRGNVPAYGTAVPFPPQGNDQSRYGSAFTPTATSHLQLSQPYSSQNQNGAQEFRGRTLMRPALNERPPSRVQSERLPQSRHPGGLTPRVPLTDAVSLGPAGGISNPGLSNLSRQLQGSRSSPLLRMSRGQQDGLGFESSGEEGNEAGGGSDDNNEQQNPDNQPHVRYLTSIEYHEDPSLIHQNLQKKSCKAYIADKYEDFSGDVTLWEIVPEVTGCSWAQAWLDNVLDGRPLSYNAPIANFPIPPTGKRFIHSSSGFIWKGNQRSLIILHDATNPFGPPGSDSPGTTTIGVYGYHWFKHDWIHWITVVPNLSAWIAWMATEFGHLKKIKKWTKEMVATERRFHRAYWLAANRKPLSTLLHQKPVEDAVDPEQEKESKESKESEESEESEESDSMETGQTNDCGHVSQCDRRNAWDVVVRGVERLGIMVEDHVVVGSSGRHLSLSLNSGAVDAMDILVNVMHNLVMHGQHLPVLQKEEKRE</sequence>
<feature type="region of interest" description="Disordered" evidence="1">
    <location>
        <begin position="126"/>
        <end position="155"/>
    </location>
</feature>
<name>A0AAN6LTH6_9PLEO</name>
<feature type="region of interest" description="Disordered" evidence="1">
    <location>
        <begin position="1102"/>
        <end position="1148"/>
    </location>
</feature>
<proteinExistence type="predicted"/>
<feature type="region of interest" description="Disordered" evidence="1">
    <location>
        <begin position="803"/>
        <end position="905"/>
    </location>
</feature>
<evidence type="ECO:0000256" key="1">
    <source>
        <dbReference type="SAM" id="MobiDB-lite"/>
    </source>
</evidence>
<organism evidence="2 3">
    <name type="scientific">Pseudopithomyces chartarum</name>
    <dbReference type="NCBI Taxonomy" id="1892770"/>
    <lineage>
        <taxon>Eukaryota</taxon>
        <taxon>Fungi</taxon>
        <taxon>Dikarya</taxon>
        <taxon>Ascomycota</taxon>
        <taxon>Pezizomycotina</taxon>
        <taxon>Dothideomycetes</taxon>
        <taxon>Pleosporomycetidae</taxon>
        <taxon>Pleosporales</taxon>
        <taxon>Massarineae</taxon>
        <taxon>Didymosphaeriaceae</taxon>
        <taxon>Pseudopithomyces</taxon>
    </lineage>
</organism>
<feature type="compositionally biased region" description="Polar residues" evidence="1">
    <location>
        <begin position="133"/>
        <end position="145"/>
    </location>
</feature>
<feature type="region of interest" description="Disordered" evidence="1">
    <location>
        <begin position="464"/>
        <end position="489"/>
    </location>
</feature>
<feature type="compositionally biased region" description="Polar residues" evidence="1">
    <location>
        <begin position="464"/>
        <end position="477"/>
    </location>
</feature>
<feature type="region of interest" description="Disordered" evidence="1">
    <location>
        <begin position="75"/>
        <end position="112"/>
    </location>
</feature>
<feature type="region of interest" description="Disordered" evidence="1">
    <location>
        <begin position="611"/>
        <end position="631"/>
    </location>
</feature>
<gene>
    <name evidence="2" type="ORF">GRF29_154g790475</name>
</gene>
<feature type="compositionally biased region" description="Basic and acidic residues" evidence="1">
    <location>
        <begin position="29"/>
        <end position="40"/>
    </location>
</feature>
<protein>
    <submittedName>
        <fullName evidence="2">Uncharacterized protein</fullName>
    </submittedName>
</protein>
<reference evidence="2 3" key="1">
    <citation type="submission" date="2021-02" db="EMBL/GenBank/DDBJ databases">
        <title>Genome assembly of Pseudopithomyces chartarum.</title>
        <authorList>
            <person name="Jauregui R."/>
            <person name="Singh J."/>
            <person name="Voisey C."/>
        </authorList>
    </citation>
    <scope>NUCLEOTIDE SEQUENCE [LARGE SCALE GENOMIC DNA]</scope>
    <source>
        <strain evidence="2 3">AGR01</strain>
    </source>
</reference>
<feature type="region of interest" description="Disordered" evidence="1">
    <location>
        <begin position="673"/>
        <end position="692"/>
    </location>
</feature>
<evidence type="ECO:0000313" key="3">
    <source>
        <dbReference type="Proteomes" id="UP001280581"/>
    </source>
</evidence>
<feature type="compositionally biased region" description="Polar residues" evidence="1">
    <location>
        <begin position="849"/>
        <end position="864"/>
    </location>
</feature>
<feature type="compositionally biased region" description="Acidic residues" evidence="1">
    <location>
        <begin position="1126"/>
        <end position="1136"/>
    </location>
</feature>
<feature type="compositionally biased region" description="Polar residues" evidence="1">
    <location>
        <begin position="75"/>
        <end position="88"/>
    </location>
</feature>
<feature type="compositionally biased region" description="Basic and acidic residues" evidence="1">
    <location>
        <begin position="1114"/>
        <end position="1125"/>
    </location>
</feature>
<feature type="compositionally biased region" description="Polar residues" evidence="1">
    <location>
        <begin position="611"/>
        <end position="622"/>
    </location>
</feature>
<feature type="compositionally biased region" description="Polar residues" evidence="1">
    <location>
        <begin position="380"/>
        <end position="389"/>
    </location>
</feature>
<keyword evidence="3" id="KW-1185">Reference proteome</keyword>
<feature type="region of interest" description="Disordered" evidence="1">
    <location>
        <begin position="29"/>
        <end position="59"/>
    </location>
</feature>
<comment type="caution">
    <text evidence="2">The sequence shown here is derived from an EMBL/GenBank/DDBJ whole genome shotgun (WGS) entry which is preliminary data.</text>
</comment>
<dbReference type="AlphaFoldDB" id="A0AAN6LTH6"/>
<dbReference type="Proteomes" id="UP001280581">
    <property type="component" value="Unassembled WGS sequence"/>
</dbReference>
<evidence type="ECO:0000313" key="2">
    <source>
        <dbReference type="EMBL" id="KAK3202798.1"/>
    </source>
</evidence>
<dbReference type="EMBL" id="WVTA01000013">
    <property type="protein sequence ID" value="KAK3202798.1"/>
    <property type="molecule type" value="Genomic_DNA"/>
</dbReference>